<dbReference type="HOGENOM" id="CLU_044582_0_0_10"/>
<dbReference type="RefSeq" id="WP_008582891.1">
    <property type="nucleotide sequence ID" value="NZ_CP007035.1"/>
</dbReference>
<evidence type="ECO:0000313" key="2">
    <source>
        <dbReference type="Proteomes" id="UP000003586"/>
    </source>
</evidence>
<protein>
    <recommendedName>
        <fullName evidence="3">DUF2851 domain-containing protein</fullName>
    </recommendedName>
</protein>
<dbReference type="eggNOG" id="ENOG502Z7XW">
    <property type="taxonomic scope" value="Bacteria"/>
</dbReference>
<dbReference type="STRING" id="929713.NIASO_05690"/>
<keyword evidence="2" id="KW-1185">Reference proteome</keyword>
<dbReference type="Pfam" id="PF11013">
    <property type="entry name" value="DUF2851"/>
    <property type="match status" value="1"/>
</dbReference>
<sequence>MNEQLLQYIWQFQYFNLRDLVTIDGEPVCIIKAGTLNRNQGPDFENARIRIGETTWAGAVEVHLKTSDWNRHQHQHDKNYRKVILHVVYEHDEWQSGIPVLELKTLISRSLLKKYYVLMNAQAFIPCERQIGKVPDIIFNVWKSRLIAERLIRKGRLIQVYQKKNKHHWAESFWWLLARNFGVPVNADAFESMARSIPLPLLAKHKNQIQQLEALLLGQAGLLQETFDDPYPKMLQREYAFLQKKYNLVPIAGPVHFLRMRPGNFPTIRLAQLASVVHSSVHLFSKILEKTALQEIRLLFKVGTNDFWNYHYNLKEEGLFKEKPVGASMINNIIVNTVCPMLFAYGDAVDKNELKERAVRWLEDIPAEKNAITKEFSALGVVIKSALDSQSLIEQQTRYCEERQCLKCTVGNYLLKKEK</sequence>
<accession>W0F0E8</accession>
<dbReference type="AlphaFoldDB" id="W0F0E8"/>
<reference evidence="1 2" key="1">
    <citation type="submission" date="2013-12" db="EMBL/GenBank/DDBJ databases">
        <authorList>
            <consortium name="DOE Joint Genome Institute"/>
            <person name="Eisen J."/>
            <person name="Huntemann M."/>
            <person name="Han J."/>
            <person name="Chen A."/>
            <person name="Kyrpides N."/>
            <person name="Mavromatis K."/>
            <person name="Markowitz V."/>
            <person name="Palaniappan K."/>
            <person name="Ivanova N."/>
            <person name="Schaumberg A."/>
            <person name="Pati A."/>
            <person name="Liolios K."/>
            <person name="Nordberg H.P."/>
            <person name="Cantor M.N."/>
            <person name="Hua S.X."/>
            <person name="Woyke T."/>
        </authorList>
    </citation>
    <scope>NUCLEOTIDE SEQUENCE [LARGE SCALE GENOMIC DNA]</scope>
    <source>
        <strain evidence="2">DSM 19437</strain>
    </source>
</reference>
<evidence type="ECO:0000313" key="1">
    <source>
        <dbReference type="EMBL" id="AHF14806.1"/>
    </source>
</evidence>
<name>W0F0E8_9BACT</name>
<gene>
    <name evidence="1" type="ORF">NIASO_05690</name>
</gene>
<dbReference type="EMBL" id="CP007035">
    <property type="protein sequence ID" value="AHF14806.1"/>
    <property type="molecule type" value="Genomic_DNA"/>
</dbReference>
<evidence type="ECO:0008006" key="3">
    <source>
        <dbReference type="Google" id="ProtNLM"/>
    </source>
</evidence>
<dbReference type="InterPro" id="IPR021272">
    <property type="entry name" value="DUF2851"/>
</dbReference>
<proteinExistence type="predicted"/>
<organism evidence="1 2">
    <name type="scientific">Niabella soli DSM 19437</name>
    <dbReference type="NCBI Taxonomy" id="929713"/>
    <lineage>
        <taxon>Bacteria</taxon>
        <taxon>Pseudomonadati</taxon>
        <taxon>Bacteroidota</taxon>
        <taxon>Chitinophagia</taxon>
        <taxon>Chitinophagales</taxon>
        <taxon>Chitinophagaceae</taxon>
        <taxon>Niabella</taxon>
    </lineage>
</organism>
<dbReference type="Proteomes" id="UP000003586">
    <property type="component" value="Chromosome"/>
</dbReference>
<dbReference type="OrthoDB" id="1005072at2"/>
<dbReference type="KEGG" id="nso:NIASO_05690"/>